<dbReference type="PANTHER" id="PTHR23088:SF50">
    <property type="entry name" value="HYDROLASE YHCX"/>
    <property type="match status" value="1"/>
</dbReference>
<evidence type="ECO:0000256" key="1">
    <source>
        <dbReference type="ARBA" id="ARBA00010613"/>
    </source>
</evidence>
<protein>
    <submittedName>
        <fullName evidence="4">Predicted amidohydrolase</fullName>
    </submittedName>
</protein>
<dbReference type="Pfam" id="PF00795">
    <property type="entry name" value="CN_hydrolase"/>
    <property type="match status" value="1"/>
</dbReference>
<feature type="domain" description="N-acetyltransferase" evidence="3">
    <location>
        <begin position="9"/>
        <end position="216"/>
    </location>
</feature>
<dbReference type="SUPFAM" id="SSF55729">
    <property type="entry name" value="Acyl-CoA N-acyltransferases (Nat)"/>
    <property type="match status" value="1"/>
</dbReference>
<dbReference type="RefSeq" id="WP_142533835.1">
    <property type="nucleotide sequence ID" value="NZ_FXTB01000006.1"/>
</dbReference>
<sequence>MDVQGIENIELVFLKNEDYPEVKNAMIEAYPNLPESYWQEKHIKSLIKKFPDGQVAIKVDGVLAGCALSIIVDYSNFDNKHTYAEITGNYTFNTHTNDGDILYGIDVFIRPKFRGLRLGRRLYDYRKELCERLNLKGIVFGGRIPNYHKYSDKITPRQYIDKVRNKEIHDPVLNFQMSNDFHPSRIMRGYLEGDKDSKEFAVLLRWYNVYYEKTSTKAAKNKTIVRLGLIQWQMRLYKDFDEMMQQVEYFVDAVSGYRSDFALFPEFFNAPLMSEYNHLSEPEAIRRLAEYTEEIVNRFSELAITYNINIITGSMPEVVHNSLYNVGYLCKRDGGIERFEKLHVTPDEKKVWGLQGGSQIHTFDTDCGKIGILICYDVEFPELSRLLADQGMNILFVPFLTDTQNGYSRVRHCAQSRAIENECYVAIAGSVGNLPKVHNMDIQYAQSMVFTPCDFSFPTNGVKAEATPNTEMILIADVDIDLLRELNHSGGVRNLRDRRTDIYTLTNNSTIEN</sequence>
<evidence type="ECO:0000259" key="2">
    <source>
        <dbReference type="PROSITE" id="PS50263"/>
    </source>
</evidence>
<gene>
    <name evidence="4" type="ORF">SAMN06265379_106128</name>
</gene>
<dbReference type="GO" id="GO:0016747">
    <property type="term" value="F:acyltransferase activity, transferring groups other than amino-acyl groups"/>
    <property type="evidence" value="ECO:0007669"/>
    <property type="project" value="InterPro"/>
</dbReference>
<dbReference type="PROSITE" id="PS50263">
    <property type="entry name" value="CN_HYDROLASE"/>
    <property type="match status" value="1"/>
</dbReference>
<dbReference type="CDD" id="cd07574">
    <property type="entry name" value="nitrilase_Rim1_like"/>
    <property type="match status" value="1"/>
</dbReference>
<dbReference type="Gene3D" id="3.40.630.30">
    <property type="match status" value="1"/>
</dbReference>
<dbReference type="GO" id="GO:0016787">
    <property type="term" value="F:hydrolase activity"/>
    <property type="evidence" value="ECO:0007669"/>
    <property type="project" value="UniProtKB-KW"/>
</dbReference>
<dbReference type="Pfam" id="PF00583">
    <property type="entry name" value="Acetyltransf_1"/>
    <property type="match status" value="1"/>
</dbReference>
<dbReference type="SUPFAM" id="SSF56317">
    <property type="entry name" value="Carbon-nitrogen hydrolase"/>
    <property type="match status" value="1"/>
</dbReference>
<dbReference type="Gene3D" id="3.60.110.10">
    <property type="entry name" value="Carbon-nitrogen hydrolase"/>
    <property type="match status" value="1"/>
</dbReference>
<evidence type="ECO:0000313" key="4">
    <source>
        <dbReference type="EMBL" id="SMO74566.1"/>
    </source>
</evidence>
<dbReference type="InterPro" id="IPR001110">
    <property type="entry name" value="UPF0012_CS"/>
</dbReference>
<dbReference type="PANTHER" id="PTHR23088">
    <property type="entry name" value="NITRILASE-RELATED"/>
    <property type="match status" value="1"/>
</dbReference>
<organism evidence="4 5">
    <name type="scientific">Saccharicrinis carchari</name>
    <dbReference type="NCBI Taxonomy" id="1168039"/>
    <lineage>
        <taxon>Bacteria</taxon>
        <taxon>Pseudomonadati</taxon>
        <taxon>Bacteroidota</taxon>
        <taxon>Bacteroidia</taxon>
        <taxon>Marinilabiliales</taxon>
        <taxon>Marinilabiliaceae</taxon>
        <taxon>Saccharicrinis</taxon>
    </lineage>
</organism>
<dbReference type="InterPro" id="IPR003010">
    <property type="entry name" value="C-N_Hydrolase"/>
</dbReference>
<accession>A0A521DS70</accession>
<dbReference type="PROSITE" id="PS51186">
    <property type="entry name" value="GNAT"/>
    <property type="match status" value="1"/>
</dbReference>
<keyword evidence="5" id="KW-1185">Reference proteome</keyword>
<comment type="similarity">
    <text evidence="1">Belongs to the carbon-nitrogen hydrolase superfamily. NIT1/NIT2 family.</text>
</comment>
<dbReference type="InterPro" id="IPR016181">
    <property type="entry name" value="Acyl_CoA_acyltransferase"/>
</dbReference>
<dbReference type="InterPro" id="IPR036526">
    <property type="entry name" value="C-N_Hydrolase_sf"/>
</dbReference>
<evidence type="ECO:0000259" key="3">
    <source>
        <dbReference type="PROSITE" id="PS51186"/>
    </source>
</evidence>
<dbReference type="Proteomes" id="UP000319040">
    <property type="component" value="Unassembled WGS sequence"/>
</dbReference>
<dbReference type="AlphaFoldDB" id="A0A521DS70"/>
<evidence type="ECO:0000313" key="5">
    <source>
        <dbReference type="Proteomes" id="UP000319040"/>
    </source>
</evidence>
<dbReference type="PROSITE" id="PS01227">
    <property type="entry name" value="UPF0012"/>
    <property type="match status" value="1"/>
</dbReference>
<feature type="domain" description="CN hydrolase" evidence="2">
    <location>
        <begin position="225"/>
        <end position="480"/>
    </location>
</feature>
<reference evidence="4 5" key="1">
    <citation type="submission" date="2017-05" db="EMBL/GenBank/DDBJ databases">
        <authorList>
            <person name="Varghese N."/>
            <person name="Submissions S."/>
        </authorList>
    </citation>
    <scope>NUCLEOTIDE SEQUENCE [LARGE SCALE GENOMIC DNA]</scope>
    <source>
        <strain evidence="4 5">DSM 27040</strain>
    </source>
</reference>
<dbReference type="EMBL" id="FXTB01000006">
    <property type="protein sequence ID" value="SMO74566.1"/>
    <property type="molecule type" value="Genomic_DNA"/>
</dbReference>
<name>A0A521DS70_SACCC</name>
<dbReference type="OrthoDB" id="9811121at2"/>
<keyword evidence="4" id="KW-0378">Hydrolase</keyword>
<proteinExistence type="inferred from homology"/>
<dbReference type="InterPro" id="IPR000182">
    <property type="entry name" value="GNAT_dom"/>
</dbReference>
<dbReference type="CDD" id="cd04301">
    <property type="entry name" value="NAT_SF"/>
    <property type="match status" value="1"/>
</dbReference>